<evidence type="ECO:0000313" key="1">
    <source>
        <dbReference type="EMBL" id="DAD30569.1"/>
    </source>
</evidence>
<gene>
    <name evidence="1" type="ORF">HUJ06_009420</name>
</gene>
<name>A0A822YH16_NELNU</name>
<proteinExistence type="predicted"/>
<dbReference type="EMBL" id="DUZY01000003">
    <property type="protein sequence ID" value="DAD30569.1"/>
    <property type="molecule type" value="Genomic_DNA"/>
</dbReference>
<keyword evidence="2" id="KW-1185">Reference proteome</keyword>
<evidence type="ECO:0000313" key="2">
    <source>
        <dbReference type="Proteomes" id="UP000607653"/>
    </source>
</evidence>
<sequence>MTSLAIAIKISSFTSAQNSCGFQFLPFRRFSSNKT</sequence>
<comment type="caution">
    <text evidence="1">The sequence shown here is derived from an EMBL/GenBank/DDBJ whole genome shotgun (WGS) entry which is preliminary data.</text>
</comment>
<reference evidence="1 2" key="1">
    <citation type="journal article" date="2020" name="Mol. Biol. Evol.">
        <title>Distinct Expression and Methylation Patterns for Genes with Different Fates following a Single Whole-Genome Duplication in Flowering Plants.</title>
        <authorList>
            <person name="Shi T."/>
            <person name="Rahmani R.S."/>
            <person name="Gugger P.F."/>
            <person name="Wang M."/>
            <person name="Li H."/>
            <person name="Zhang Y."/>
            <person name="Li Z."/>
            <person name="Wang Q."/>
            <person name="Van de Peer Y."/>
            <person name="Marchal K."/>
            <person name="Chen J."/>
        </authorList>
    </citation>
    <scope>NUCLEOTIDE SEQUENCE [LARGE SCALE GENOMIC DNA]</scope>
    <source>
        <tissue evidence="1">Leaf</tissue>
    </source>
</reference>
<accession>A0A822YH16</accession>
<protein>
    <submittedName>
        <fullName evidence="1">Uncharacterized protein</fullName>
    </submittedName>
</protein>
<dbReference type="AlphaFoldDB" id="A0A822YH16"/>
<organism evidence="1 2">
    <name type="scientific">Nelumbo nucifera</name>
    <name type="common">Sacred lotus</name>
    <dbReference type="NCBI Taxonomy" id="4432"/>
    <lineage>
        <taxon>Eukaryota</taxon>
        <taxon>Viridiplantae</taxon>
        <taxon>Streptophyta</taxon>
        <taxon>Embryophyta</taxon>
        <taxon>Tracheophyta</taxon>
        <taxon>Spermatophyta</taxon>
        <taxon>Magnoliopsida</taxon>
        <taxon>Proteales</taxon>
        <taxon>Nelumbonaceae</taxon>
        <taxon>Nelumbo</taxon>
    </lineage>
</organism>
<dbReference type="Proteomes" id="UP000607653">
    <property type="component" value="Unassembled WGS sequence"/>
</dbReference>